<dbReference type="OMA" id="TSEWQTF"/>
<organism evidence="2 3">
    <name type="scientific">Haemaphysalis longicornis</name>
    <name type="common">Bush tick</name>
    <dbReference type="NCBI Taxonomy" id="44386"/>
    <lineage>
        <taxon>Eukaryota</taxon>
        <taxon>Metazoa</taxon>
        <taxon>Ecdysozoa</taxon>
        <taxon>Arthropoda</taxon>
        <taxon>Chelicerata</taxon>
        <taxon>Arachnida</taxon>
        <taxon>Acari</taxon>
        <taxon>Parasitiformes</taxon>
        <taxon>Ixodida</taxon>
        <taxon>Ixodoidea</taxon>
        <taxon>Ixodidae</taxon>
        <taxon>Haemaphysalinae</taxon>
        <taxon>Haemaphysalis</taxon>
    </lineage>
</organism>
<sequence length="182" mass="20749">MKVLHSIVLIKGDGACLFRSLSYVMYDTELLAREVRELIVRHVVDNWEEFCIMSHDSSGDNYTSSAEYFADMSRASTYGCLCELVAASQLFAFVFEVYRNGDFYAHFGVKGHKVRRLHFTQDLSSCHFDVYVSHEPMQVPPLTHLPEPDPTCFYYSHLLPPLPEKLRLNVVLGVTSSQAHPP</sequence>
<feature type="domain" description="OTU" evidence="1">
    <location>
        <begin position="5"/>
        <end position="134"/>
    </location>
</feature>
<reference evidence="2 3" key="1">
    <citation type="journal article" date="2020" name="Cell">
        <title>Large-Scale Comparative Analyses of Tick Genomes Elucidate Their Genetic Diversity and Vector Capacities.</title>
        <authorList>
            <consortium name="Tick Genome and Microbiome Consortium (TIGMIC)"/>
            <person name="Jia N."/>
            <person name="Wang J."/>
            <person name="Shi W."/>
            <person name="Du L."/>
            <person name="Sun Y."/>
            <person name="Zhan W."/>
            <person name="Jiang J.F."/>
            <person name="Wang Q."/>
            <person name="Zhang B."/>
            <person name="Ji P."/>
            <person name="Bell-Sakyi L."/>
            <person name="Cui X.M."/>
            <person name="Yuan T.T."/>
            <person name="Jiang B.G."/>
            <person name="Yang W.F."/>
            <person name="Lam T.T."/>
            <person name="Chang Q.C."/>
            <person name="Ding S.J."/>
            <person name="Wang X.J."/>
            <person name="Zhu J.G."/>
            <person name="Ruan X.D."/>
            <person name="Zhao L."/>
            <person name="Wei J.T."/>
            <person name="Ye R.Z."/>
            <person name="Que T.C."/>
            <person name="Du C.H."/>
            <person name="Zhou Y.H."/>
            <person name="Cheng J.X."/>
            <person name="Dai P.F."/>
            <person name="Guo W.B."/>
            <person name="Han X.H."/>
            <person name="Huang E.J."/>
            <person name="Li L.F."/>
            <person name="Wei W."/>
            <person name="Gao Y.C."/>
            <person name="Liu J.Z."/>
            <person name="Shao H.Z."/>
            <person name="Wang X."/>
            <person name="Wang C.C."/>
            <person name="Yang T.C."/>
            <person name="Huo Q.B."/>
            <person name="Li W."/>
            <person name="Chen H.Y."/>
            <person name="Chen S.E."/>
            <person name="Zhou L.G."/>
            <person name="Ni X.B."/>
            <person name="Tian J.H."/>
            <person name="Sheng Y."/>
            <person name="Liu T."/>
            <person name="Pan Y.S."/>
            <person name="Xia L.Y."/>
            <person name="Li J."/>
            <person name="Zhao F."/>
            <person name="Cao W.C."/>
        </authorList>
    </citation>
    <scope>NUCLEOTIDE SEQUENCE [LARGE SCALE GENOMIC DNA]</scope>
    <source>
        <strain evidence="2">HaeL-2018</strain>
    </source>
</reference>
<dbReference type="GO" id="GO:0016579">
    <property type="term" value="P:protein deubiquitination"/>
    <property type="evidence" value="ECO:0007669"/>
    <property type="project" value="TreeGrafter"/>
</dbReference>
<dbReference type="VEuPathDB" id="VectorBase:HLOH_053875"/>
<gene>
    <name evidence="2" type="ORF">HPB48_004243</name>
</gene>
<dbReference type="AlphaFoldDB" id="A0A9J6FXF1"/>
<evidence type="ECO:0000313" key="3">
    <source>
        <dbReference type="Proteomes" id="UP000821853"/>
    </source>
</evidence>
<protein>
    <recommendedName>
        <fullName evidence="1">OTU domain-containing protein</fullName>
    </recommendedName>
</protein>
<dbReference type="PANTHER" id="PTHR12419">
    <property type="entry name" value="OTU DOMAIN CONTAINING PROTEIN"/>
    <property type="match status" value="1"/>
</dbReference>
<dbReference type="OrthoDB" id="6437120at2759"/>
<dbReference type="Pfam" id="PF02338">
    <property type="entry name" value="OTU"/>
    <property type="match status" value="1"/>
</dbReference>
<dbReference type="Gene3D" id="3.90.70.80">
    <property type="match status" value="1"/>
</dbReference>
<dbReference type="SUPFAM" id="SSF54001">
    <property type="entry name" value="Cysteine proteinases"/>
    <property type="match status" value="1"/>
</dbReference>
<dbReference type="PROSITE" id="PS50802">
    <property type="entry name" value="OTU"/>
    <property type="match status" value="1"/>
</dbReference>
<dbReference type="InterPro" id="IPR003323">
    <property type="entry name" value="OTU_dom"/>
</dbReference>
<dbReference type="CDD" id="cd22757">
    <property type="entry name" value="OTU_P87_VP80-like"/>
    <property type="match status" value="1"/>
</dbReference>
<proteinExistence type="predicted"/>
<evidence type="ECO:0000313" key="2">
    <source>
        <dbReference type="EMBL" id="KAH9367467.1"/>
    </source>
</evidence>
<dbReference type="Proteomes" id="UP000821853">
    <property type="component" value="Chromosome 2"/>
</dbReference>
<dbReference type="InterPro" id="IPR050704">
    <property type="entry name" value="Peptidase_C85-like"/>
</dbReference>
<accession>A0A9J6FXF1</accession>
<keyword evidence="3" id="KW-1185">Reference proteome</keyword>
<dbReference type="InterPro" id="IPR038765">
    <property type="entry name" value="Papain-like_cys_pep_sf"/>
</dbReference>
<dbReference type="GO" id="GO:0004843">
    <property type="term" value="F:cysteine-type deubiquitinase activity"/>
    <property type="evidence" value="ECO:0007669"/>
    <property type="project" value="TreeGrafter"/>
</dbReference>
<name>A0A9J6FXF1_HAELO</name>
<dbReference type="EMBL" id="JABSTR010000004">
    <property type="protein sequence ID" value="KAH9367467.1"/>
    <property type="molecule type" value="Genomic_DNA"/>
</dbReference>
<comment type="caution">
    <text evidence="2">The sequence shown here is derived from an EMBL/GenBank/DDBJ whole genome shotgun (WGS) entry which is preliminary data.</text>
</comment>
<evidence type="ECO:0000259" key="1">
    <source>
        <dbReference type="PROSITE" id="PS50802"/>
    </source>
</evidence>